<dbReference type="EMBL" id="GBRH01262436">
    <property type="protein sequence ID" value="JAD35459.1"/>
    <property type="molecule type" value="Transcribed_RNA"/>
</dbReference>
<reference evidence="1" key="1">
    <citation type="submission" date="2014-09" db="EMBL/GenBank/DDBJ databases">
        <authorList>
            <person name="Magalhaes I.L.F."/>
            <person name="Oliveira U."/>
            <person name="Santos F.R."/>
            <person name="Vidigal T.H.D.A."/>
            <person name="Brescovit A.D."/>
            <person name="Santos A.J."/>
        </authorList>
    </citation>
    <scope>NUCLEOTIDE SEQUENCE</scope>
    <source>
        <tissue evidence="1">Shoot tissue taken approximately 20 cm above the soil surface</tissue>
    </source>
</reference>
<accession>A0A0A8Z7T3</accession>
<proteinExistence type="predicted"/>
<evidence type="ECO:0000313" key="1">
    <source>
        <dbReference type="EMBL" id="JAD35459.1"/>
    </source>
</evidence>
<organism evidence="1">
    <name type="scientific">Arundo donax</name>
    <name type="common">Giant reed</name>
    <name type="synonym">Donax arundinaceus</name>
    <dbReference type="NCBI Taxonomy" id="35708"/>
    <lineage>
        <taxon>Eukaryota</taxon>
        <taxon>Viridiplantae</taxon>
        <taxon>Streptophyta</taxon>
        <taxon>Embryophyta</taxon>
        <taxon>Tracheophyta</taxon>
        <taxon>Spermatophyta</taxon>
        <taxon>Magnoliopsida</taxon>
        <taxon>Liliopsida</taxon>
        <taxon>Poales</taxon>
        <taxon>Poaceae</taxon>
        <taxon>PACMAD clade</taxon>
        <taxon>Arundinoideae</taxon>
        <taxon>Arundineae</taxon>
        <taxon>Arundo</taxon>
    </lineage>
</organism>
<sequence length="31" mass="3677">MFNDLHAFYSTARKRRRLYSNFLSPANSSLI</sequence>
<name>A0A0A8Z7T3_ARUDO</name>
<dbReference type="AlphaFoldDB" id="A0A0A8Z7T3"/>
<protein>
    <submittedName>
        <fullName evidence="1">Uncharacterized protein</fullName>
    </submittedName>
</protein>
<reference evidence="1" key="2">
    <citation type="journal article" date="2015" name="Data Brief">
        <title>Shoot transcriptome of the giant reed, Arundo donax.</title>
        <authorList>
            <person name="Barrero R.A."/>
            <person name="Guerrero F.D."/>
            <person name="Moolhuijzen P."/>
            <person name="Goolsby J.A."/>
            <person name="Tidwell J."/>
            <person name="Bellgard S.E."/>
            <person name="Bellgard M.I."/>
        </authorList>
    </citation>
    <scope>NUCLEOTIDE SEQUENCE</scope>
    <source>
        <tissue evidence="1">Shoot tissue taken approximately 20 cm above the soil surface</tissue>
    </source>
</reference>